<dbReference type="GO" id="GO:0008982">
    <property type="term" value="F:protein-N(PI)-phosphohistidine-sugar phosphotransferase activity"/>
    <property type="evidence" value="ECO:0007669"/>
    <property type="project" value="InterPro"/>
</dbReference>
<dbReference type="Gene3D" id="3.40.50.2300">
    <property type="match status" value="1"/>
</dbReference>
<evidence type="ECO:0000313" key="3">
    <source>
        <dbReference type="Proteomes" id="UP000273154"/>
    </source>
</evidence>
<accession>A0A3G9K4T8</accession>
<dbReference type="GeneID" id="88848302"/>
<sequence length="106" mass="11340">MKHILMACGTGICTSSAVRERVCQLLDERGYAGRYDVTQCKMADVPELADSHDFLIAVTLIPGTLDIPYVNGIPFLTGGDTSTSERTLLALMNAPSRARDAACCCA</sequence>
<dbReference type="KEGG" id="pcat:Pcatena_01590"/>
<keyword evidence="3" id="KW-1185">Reference proteome</keyword>
<dbReference type="RefSeq" id="WP_126420771.1">
    <property type="nucleotide sequence ID" value="NZ_AP019367.1"/>
</dbReference>
<name>A0A3G9K4T8_9ACTN</name>
<gene>
    <name evidence="2" type="ORF">Pcatena_01590</name>
</gene>
<protein>
    <recommendedName>
        <fullName evidence="4">Galactitol-specific PTS system IIB component</fullName>
    </recommendedName>
</protein>
<dbReference type="OrthoDB" id="3196672at2"/>
<organism evidence="2 3">
    <name type="scientific">Parolsenella catena</name>
    <dbReference type="NCBI Taxonomy" id="2003188"/>
    <lineage>
        <taxon>Bacteria</taxon>
        <taxon>Bacillati</taxon>
        <taxon>Actinomycetota</taxon>
        <taxon>Coriobacteriia</taxon>
        <taxon>Coriobacteriales</taxon>
        <taxon>Atopobiaceae</taxon>
        <taxon>Parolsenella</taxon>
    </lineage>
</organism>
<dbReference type="EMBL" id="AP019367">
    <property type="protein sequence ID" value="BBH49572.1"/>
    <property type="molecule type" value="Genomic_DNA"/>
</dbReference>
<dbReference type="CDD" id="cd05566">
    <property type="entry name" value="PTS_IIB_galactitol"/>
    <property type="match status" value="1"/>
</dbReference>
<keyword evidence="1" id="KW-0808">Transferase</keyword>
<dbReference type="SUPFAM" id="SSF52794">
    <property type="entry name" value="PTS system IIB component-like"/>
    <property type="match status" value="1"/>
</dbReference>
<reference evidence="3" key="1">
    <citation type="submission" date="2018-11" db="EMBL/GenBank/DDBJ databases">
        <title>Comparative genomics of Parolsenella catena and Libanicoccus massiliensis: Reclassification of Libanicoccus massiliensis as Parolsenella massiliensis comb. nov.</title>
        <authorList>
            <person name="Sakamoto M."/>
            <person name="Ikeyama N."/>
            <person name="Murakami T."/>
            <person name="Mori H."/>
            <person name="Yuki M."/>
            <person name="Ohkuma M."/>
        </authorList>
    </citation>
    <scope>NUCLEOTIDE SEQUENCE [LARGE SCALE GENOMIC DNA]</scope>
    <source>
        <strain evidence="3">JCM 31932</strain>
    </source>
</reference>
<dbReference type="Proteomes" id="UP000273154">
    <property type="component" value="Chromosome"/>
</dbReference>
<evidence type="ECO:0008006" key="4">
    <source>
        <dbReference type="Google" id="ProtNLM"/>
    </source>
</evidence>
<evidence type="ECO:0000313" key="2">
    <source>
        <dbReference type="EMBL" id="BBH49572.1"/>
    </source>
</evidence>
<dbReference type="AlphaFoldDB" id="A0A3G9K4T8"/>
<proteinExistence type="predicted"/>
<dbReference type="GO" id="GO:0009401">
    <property type="term" value="P:phosphoenolpyruvate-dependent sugar phosphotransferase system"/>
    <property type="evidence" value="ECO:0007669"/>
    <property type="project" value="InterPro"/>
</dbReference>
<evidence type="ECO:0000256" key="1">
    <source>
        <dbReference type="ARBA" id="ARBA00022679"/>
    </source>
</evidence>
<dbReference type="InterPro" id="IPR036095">
    <property type="entry name" value="PTS_EIIB-like_sf"/>
</dbReference>